<feature type="region of interest" description="Disordered" evidence="1">
    <location>
        <begin position="19"/>
        <end position="38"/>
    </location>
</feature>
<evidence type="ECO:0000313" key="3">
    <source>
        <dbReference type="Proteomes" id="UP000799439"/>
    </source>
</evidence>
<dbReference type="AlphaFoldDB" id="A0A9P4J6M7"/>
<accession>A0A9P4J6M7</accession>
<dbReference type="Proteomes" id="UP000799439">
    <property type="component" value="Unassembled WGS sequence"/>
</dbReference>
<keyword evidence="3" id="KW-1185">Reference proteome</keyword>
<gene>
    <name evidence="2" type="ORF">K461DRAFT_267959</name>
</gene>
<comment type="caution">
    <text evidence="2">The sequence shown here is derived from an EMBL/GenBank/DDBJ whole genome shotgun (WGS) entry which is preliminary data.</text>
</comment>
<name>A0A9P4J6M7_9PEZI</name>
<feature type="region of interest" description="Disordered" evidence="1">
    <location>
        <begin position="182"/>
        <end position="201"/>
    </location>
</feature>
<protein>
    <submittedName>
        <fullName evidence="2">Uncharacterized protein</fullName>
    </submittedName>
</protein>
<organism evidence="2 3">
    <name type="scientific">Myriangium duriaei CBS 260.36</name>
    <dbReference type="NCBI Taxonomy" id="1168546"/>
    <lineage>
        <taxon>Eukaryota</taxon>
        <taxon>Fungi</taxon>
        <taxon>Dikarya</taxon>
        <taxon>Ascomycota</taxon>
        <taxon>Pezizomycotina</taxon>
        <taxon>Dothideomycetes</taxon>
        <taxon>Dothideomycetidae</taxon>
        <taxon>Myriangiales</taxon>
        <taxon>Myriangiaceae</taxon>
        <taxon>Myriangium</taxon>
    </lineage>
</organism>
<reference evidence="2" key="1">
    <citation type="journal article" date="2020" name="Stud. Mycol.">
        <title>101 Dothideomycetes genomes: a test case for predicting lifestyles and emergence of pathogens.</title>
        <authorList>
            <person name="Haridas S."/>
            <person name="Albert R."/>
            <person name="Binder M."/>
            <person name="Bloem J."/>
            <person name="Labutti K."/>
            <person name="Salamov A."/>
            <person name="Andreopoulos B."/>
            <person name="Baker S."/>
            <person name="Barry K."/>
            <person name="Bills G."/>
            <person name="Bluhm B."/>
            <person name="Cannon C."/>
            <person name="Castanera R."/>
            <person name="Culley D."/>
            <person name="Daum C."/>
            <person name="Ezra D."/>
            <person name="Gonzalez J."/>
            <person name="Henrissat B."/>
            <person name="Kuo A."/>
            <person name="Liang C."/>
            <person name="Lipzen A."/>
            <person name="Lutzoni F."/>
            <person name="Magnuson J."/>
            <person name="Mondo S."/>
            <person name="Nolan M."/>
            <person name="Ohm R."/>
            <person name="Pangilinan J."/>
            <person name="Park H.-J."/>
            <person name="Ramirez L."/>
            <person name="Alfaro M."/>
            <person name="Sun H."/>
            <person name="Tritt A."/>
            <person name="Yoshinaga Y."/>
            <person name="Zwiers L.-H."/>
            <person name="Turgeon B."/>
            <person name="Goodwin S."/>
            <person name="Spatafora J."/>
            <person name="Crous P."/>
            <person name="Grigoriev I."/>
        </authorList>
    </citation>
    <scope>NUCLEOTIDE SEQUENCE</scope>
    <source>
        <strain evidence="2">CBS 260.36</strain>
    </source>
</reference>
<evidence type="ECO:0000313" key="2">
    <source>
        <dbReference type="EMBL" id="KAF2153378.1"/>
    </source>
</evidence>
<proteinExistence type="predicted"/>
<dbReference type="EMBL" id="ML996085">
    <property type="protein sequence ID" value="KAF2153378.1"/>
    <property type="molecule type" value="Genomic_DNA"/>
</dbReference>
<feature type="compositionally biased region" description="Polar residues" evidence="1">
    <location>
        <begin position="19"/>
        <end position="32"/>
    </location>
</feature>
<sequence length="201" mass="22696">MPNSNYNQTRLVLITATLHTSSSSDPRPQTWTIRPAPPTTESDRLRHILLRIESCINNHLDERGRLIRMLLDAPATPGLAHRIRQLGQVIEQLFIPLDRVIGRLAAARTIESGRGGCSGRRTPEEERLFSLGPGRSMVRRRVGARREREEPGEQQLDGAWDPGFWWNEFPGSNIVPWQRSRDDETISVSVGGESEISELSE</sequence>
<evidence type="ECO:0000256" key="1">
    <source>
        <dbReference type="SAM" id="MobiDB-lite"/>
    </source>
</evidence>